<dbReference type="InterPro" id="IPR011990">
    <property type="entry name" value="TPR-like_helical_dom_sf"/>
</dbReference>
<evidence type="ECO:0000256" key="3">
    <source>
        <dbReference type="ARBA" id="ARBA00023004"/>
    </source>
</evidence>
<keyword evidence="3" id="KW-0408">Iron</keyword>
<feature type="domain" description="Prolyl 4-hydroxylase N-terminal" evidence="4">
    <location>
        <begin position="1"/>
        <end position="95"/>
    </location>
</feature>
<evidence type="ECO:0000259" key="4">
    <source>
        <dbReference type="Pfam" id="PF08336"/>
    </source>
</evidence>
<dbReference type="Proteomes" id="UP001652680">
    <property type="component" value="Unassembled WGS sequence"/>
</dbReference>
<keyword evidence="6" id="KW-1185">Reference proteome</keyword>
<evidence type="ECO:0000313" key="5">
    <source>
        <dbReference type="EnsemblMetazoa" id="XP_044314405.1"/>
    </source>
</evidence>
<dbReference type="Gene3D" id="1.25.40.10">
    <property type="entry name" value="Tetratricopeptide repeat domain"/>
    <property type="match status" value="1"/>
</dbReference>
<dbReference type="Pfam" id="PF08336">
    <property type="entry name" value="P4Ha_N"/>
    <property type="match status" value="1"/>
</dbReference>
<protein>
    <recommendedName>
        <fullName evidence="4">Prolyl 4-hydroxylase N-terminal domain-containing protein</fullName>
    </recommendedName>
</protein>
<proteinExistence type="predicted"/>
<dbReference type="InterPro" id="IPR045054">
    <property type="entry name" value="P4HA-like"/>
</dbReference>
<keyword evidence="2" id="KW-0847">Vitamin C</keyword>
<dbReference type="RefSeq" id="XP_044314405.1">
    <property type="nucleotide sequence ID" value="XM_044458470.1"/>
</dbReference>
<organism evidence="5 6">
    <name type="scientific">Drosophila rhopaloa</name>
    <name type="common">Fruit fly</name>
    <dbReference type="NCBI Taxonomy" id="1041015"/>
    <lineage>
        <taxon>Eukaryota</taxon>
        <taxon>Metazoa</taxon>
        <taxon>Ecdysozoa</taxon>
        <taxon>Arthropoda</taxon>
        <taxon>Hexapoda</taxon>
        <taxon>Insecta</taxon>
        <taxon>Pterygota</taxon>
        <taxon>Neoptera</taxon>
        <taxon>Endopterygota</taxon>
        <taxon>Diptera</taxon>
        <taxon>Brachycera</taxon>
        <taxon>Muscomorpha</taxon>
        <taxon>Ephydroidea</taxon>
        <taxon>Drosophilidae</taxon>
        <taxon>Drosophila</taxon>
        <taxon>Sophophora</taxon>
    </lineage>
</organism>
<dbReference type="Gene3D" id="2.60.120.620">
    <property type="entry name" value="q2cbj1_9rhob like domain"/>
    <property type="match status" value="1"/>
</dbReference>
<name>A0ABM5J6F0_DRORH</name>
<dbReference type="GeneID" id="108050126"/>
<evidence type="ECO:0000256" key="1">
    <source>
        <dbReference type="ARBA" id="ARBA00022723"/>
    </source>
</evidence>
<dbReference type="InterPro" id="IPR013547">
    <property type="entry name" value="P4H_N"/>
</dbReference>
<evidence type="ECO:0000256" key="2">
    <source>
        <dbReference type="ARBA" id="ARBA00022896"/>
    </source>
</evidence>
<keyword evidence="1" id="KW-0479">Metal-binding</keyword>
<evidence type="ECO:0000313" key="6">
    <source>
        <dbReference type="Proteomes" id="UP001652680"/>
    </source>
</evidence>
<dbReference type="EnsemblMetazoa" id="XM_044458470.1">
    <property type="protein sequence ID" value="XP_044314405.1"/>
    <property type="gene ID" value="LOC108050126"/>
</dbReference>
<dbReference type="Gene3D" id="6.10.140.1460">
    <property type="match status" value="1"/>
</dbReference>
<sequence>MNSEHYQMNNNYETYLGNPVNSFRLLHRLHTDWRKWHHYSLNNNKDELEHIDKSHKMRTMLPTSLDLERACRGIEDLISFYDLKPDDLAEGYLAGFLMPETALSARDCYALGEFCINNRREDRAEAWFNISLNQFTDQKLLHGVNHFSRYSVQKSWAVLLMKNQETPDAIYDFGEPPKDHLSQWIYEEVVTKRNCRATFRQPSRLHCRYNSSTTPFTLIAPLKMEELSFDPYMVVYHDVIYESEINWLLNTSEFSLSLVDNAAMSEFRASKDSTIRLPQGIVVETLGQRVTDMTGLSMENSDEFSLINYGLGGHYVLHTDYHNYMNQTRWEKGDRMATVLFYVSQQR</sequence>
<reference evidence="5" key="2">
    <citation type="submission" date="2025-05" db="UniProtKB">
        <authorList>
            <consortium name="EnsemblMetazoa"/>
        </authorList>
    </citation>
    <scope>IDENTIFICATION</scope>
</reference>
<reference evidence="6" key="1">
    <citation type="journal article" date="2021" name="Elife">
        <title>Highly contiguous assemblies of 101 drosophilid genomes.</title>
        <authorList>
            <person name="Kim B.Y."/>
            <person name="Wang J.R."/>
            <person name="Miller D.E."/>
            <person name="Barmina O."/>
            <person name="Delaney E."/>
            <person name="Thompson A."/>
            <person name="Comeault A.A."/>
            <person name="Peede D."/>
            <person name="D'Agostino E.R."/>
            <person name="Pelaez J."/>
            <person name="Aguilar J.M."/>
            <person name="Haji D."/>
            <person name="Matsunaga T."/>
            <person name="Armstrong E.E."/>
            <person name="Zych M."/>
            <person name="Ogawa Y."/>
            <person name="Stamenkovic-Radak M."/>
            <person name="Jelic M."/>
            <person name="Veselinovic M.S."/>
            <person name="Tanaskovic M."/>
            <person name="Eric P."/>
            <person name="Gao J.J."/>
            <person name="Katoh T.K."/>
            <person name="Toda M.J."/>
            <person name="Watabe H."/>
            <person name="Watada M."/>
            <person name="Davis J.S."/>
            <person name="Moyle L.C."/>
            <person name="Manoli G."/>
            <person name="Bertolini E."/>
            <person name="Kostal V."/>
            <person name="Hawley R.S."/>
            <person name="Takahashi A."/>
            <person name="Jones C.D."/>
            <person name="Price D.K."/>
            <person name="Whiteman N."/>
            <person name="Kopp A."/>
            <person name="Matute D.R."/>
            <person name="Petrov D.A."/>
        </authorList>
    </citation>
    <scope>NUCLEOTIDE SEQUENCE [LARGE SCALE GENOMIC DNA]</scope>
</reference>
<accession>A0ABM5J6F0</accession>
<dbReference type="PANTHER" id="PTHR10869">
    <property type="entry name" value="PROLYL 4-HYDROXYLASE ALPHA SUBUNIT"/>
    <property type="match status" value="1"/>
</dbReference>
<dbReference type="PANTHER" id="PTHR10869:SF244">
    <property type="entry name" value="PROLYL 4-HYDROXYLASE SUBUNIT ALPHA-2"/>
    <property type="match status" value="1"/>
</dbReference>